<dbReference type="EMBL" id="LRGB01026080">
    <property type="protein sequence ID" value="KZR96102.1"/>
    <property type="molecule type" value="Genomic_DNA"/>
</dbReference>
<evidence type="ECO:0000313" key="2">
    <source>
        <dbReference type="Proteomes" id="UP000076858"/>
    </source>
</evidence>
<feature type="non-terminal residue" evidence="1">
    <location>
        <position position="1"/>
    </location>
</feature>
<name>A0A164DTH8_9CRUS</name>
<proteinExistence type="predicted"/>
<comment type="caution">
    <text evidence="1">The sequence shown here is derived from an EMBL/GenBank/DDBJ whole genome shotgun (WGS) entry which is preliminary data.</text>
</comment>
<reference evidence="1 2" key="1">
    <citation type="submission" date="2016-03" db="EMBL/GenBank/DDBJ databases">
        <title>EvidentialGene: Evidence-directed Construction of Genes on Genomes.</title>
        <authorList>
            <person name="Gilbert D.G."/>
            <person name="Choi J.-H."/>
            <person name="Mockaitis K."/>
            <person name="Colbourne J."/>
            <person name="Pfrender M."/>
        </authorList>
    </citation>
    <scope>NUCLEOTIDE SEQUENCE [LARGE SCALE GENOMIC DNA]</scope>
    <source>
        <strain evidence="1 2">Xinb3</strain>
        <tissue evidence="1">Complete organism</tissue>
    </source>
</reference>
<evidence type="ECO:0000313" key="1">
    <source>
        <dbReference type="EMBL" id="KZR96102.1"/>
    </source>
</evidence>
<protein>
    <submittedName>
        <fullName evidence="1">Uncharacterized protein</fullName>
    </submittedName>
</protein>
<sequence>IRLLLSQHSGTTVVAMSHHNASYHTIVFPFYNGHCDGFTACSFMKSYCLR</sequence>
<accession>A0A164DTH8</accession>
<keyword evidence="2" id="KW-1185">Reference proteome</keyword>
<organism evidence="1 2">
    <name type="scientific">Daphnia magna</name>
    <dbReference type="NCBI Taxonomy" id="35525"/>
    <lineage>
        <taxon>Eukaryota</taxon>
        <taxon>Metazoa</taxon>
        <taxon>Ecdysozoa</taxon>
        <taxon>Arthropoda</taxon>
        <taxon>Crustacea</taxon>
        <taxon>Branchiopoda</taxon>
        <taxon>Diplostraca</taxon>
        <taxon>Cladocera</taxon>
        <taxon>Anomopoda</taxon>
        <taxon>Daphniidae</taxon>
        <taxon>Daphnia</taxon>
    </lineage>
</organism>
<dbReference type="Proteomes" id="UP000076858">
    <property type="component" value="Unassembled WGS sequence"/>
</dbReference>
<gene>
    <name evidence="1" type="ORF">APZ42_009752</name>
</gene>
<dbReference type="AlphaFoldDB" id="A0A164DTH8"/>